<dbReference type="RefSeq" id="WP_075728601.1">
    <property type="nucleotide sequence ID" value="NZ_LTDM01000066.1"/>
</dbReference>
<dbReference type="PRINTS" id="PR00120">
    <property type="entry name" value="HATPASE"/>
</dbReference>
<dbReference type="Pfam" id="PF00689">
    <property type="entry name" value="Cation_ATPase_C"/>
    <property type="match status" value="1"/>
</dbReference>
<evidence type="ECO:0000256" key="14">
    <source>
        <dbReference type="ARBA" id="ARBA00022967"/>
    </source>
</evidence>
<dbReference type="NCBIfam" id="TIGR01494">
    <property type="entry name" value="ATPase_P-type"/>
    <property type="match status" value="3"/>
</dbReference>
<feature type="transmembrane region" description="Helical" evidence="19">
    <location>
        <begin position="872"/>
        <end position="890"/>
    </location>
</feature>
<dbReference type="Gene3D" id="3.40.50.1000">
    <property type="entry name" value="HAD superfamily/HAD-like"/>
    <property type="match status" value="1"/>
</dbReference>
<keyword evidence="21" id="KW-0378">Hydrolase</keyword>
<dbReference type="PANTHER" id="PTHR43294:SF21">
    <property type="entry name" value="CATION TRANSPORTING ATPASE"/>
    <property type="match status" value="1"/>
</dbReference>
<keyword evidence="16" id="KW-0406">Ion transport</keyword>
<protein>
    <recommendedName>
        <fullName evidence="3">P-type Ca(2+) transporter</fullName>
        <ecNumber evidence="3">7.2.2.10</ecNumber>
    </recommendedName>
</protein>
<proteinExistence type="inferred from homology"/>
<evidence type="ECO:0000256" key="16">
    <source>
        <dbReference type="ARBA" id="ARBA00023065"/>
    </source>
</evidence>
<dbReference type="FunFam" id="3.40.50.1000:FF:000001">
    <property type="entry name" value="Phospholipid-transporting ATPase IC"/>
    <property type="match status" value="1"/>
</dbReference>
<evidence type="ECO:0000256" key="3">
    <source>
        <dbReference type="ARBA" id="ARBA00012790"/>
    </source>
</evidence>
<evidence type="ECO:0000256" key="10">
    <source>
        <dbReference type="ARBA" id="ARBA00022741"/>
    </source>
</evidence>
<dbReference type="SUPFAM" id="SSF81653">
    <property type="entry name" value="Calcium ATPase, transduction domain A"/>
    <property type="match status" value="1"/>
</dbReference>
<evidence type="ECO:0000256" key="4">
    <source>
        <dbReference type="ARBA" id="ARBA00022448"/>
    </source>
</evidence>
<evidence type="ECO:0000256" key="5">
    <source>
        <dbReference type="ARBA" id="ARBA00022475"/>
    </source>
</evidence>
<evidence type="ECO:0000256" key="11">
    <source>
        <dbReference type="ARBA" id="ARBA00022837"/>
    </source>
</evidence>
<evidence type="ECO:0000313" key="22">
    <source>
        <dbReference type="Proteomes" id="UP000186112"/>
    </source>
</evidence>
<comment type="subcellular location">
    <subcellularLocation>
        <location evidence="1">Cell membrane</location>
        <topology evidence="1">Multi-pass membrane protein</topology>
    </subcellularLocation>
</comment>
<dbReference type="InterPro" id="IPR005782">
    <property type="entry name" value="P-type_ATPase_IIA"/>
</dbReference>
<dbReference type="GO" id="GO:0006883">
    <property type="term" value="P:intracellular sodium ion homeostasis"/>
    <property type="evidence" value="ECO:0007669"/>
    <property type="project" value="TreeGrafter"/>
</dbReference>
<accession>A0A1U7M2E9</accession>
<dbReference type="GO" id="GO:0016887">
    <property type="term" value="F:ATP hydrolysis activity"/>
    <property type="evidence" value="ECO:0007669"/>
    <property type="project" value="InterPro"/>
</dbReference>
<dbReference type="SUPFAM" id="SSF81665">
    <property type="entry name" value="Calcium ATPase, transmembrane domain M"/>
    <property type="match status" value="1"/>
</dbReference>
<feature type="transmembrane region" description="Helical" evidence="19">
    <location>
        <begin position="52"/>
        <end position="74"/>
    </location>
</feature>
<dbReference type="Pfam" id="PF13246">
    <property type="entry name" value="Cation_ATPase"/>
    <property type="match status" value="1"/>
</dbReference>
<evidence type="ECO:0000256" key="12">
    <source>
        <dbReference type="ARBA" id="ARBA00022840"/>
    </source>
</evidence>
<dbReference type="AlphaFoldDB" id="A0A1U7M2E9"/>
<evidence type="ECO:0000256" key="15">
    <source>
        <dbReference type="ARBA" id="ARBA00022989"/>
    </source>
</evidence>
<comment type="catalytic activity">
    <reaction evidence="18">
        <text>Ca(2+)(in) + ATP + H2O = Ca(2+)(out) + ADP + phosphate + H(+)</text>
        <dbReference type="Rhea" id="RHEA:18105"/>
        <dbReference type="ChEBI" id="CHEBI:15377"/>
        <dbReference type="ChEBI" id="CHEBI:15378"/>
        <dbReference type="ChEBI" id="CHEBI:29108"/>
        <dbReference type="ChEBI" id="CHEBI:30616"/>
        <dbReference type="ChEBI" id="CHEBI:43474"/>
        <dbReference type="ChEBI" id="CHEBI:456216"/>
        <dbReference type="EC" id="7.2.2.10"/>
    </reaction>
</comment>
<feature type="transmembrane region" description="Helical" evidence="19">
    <location>
        <begin position="80"/>
        <end position="96"/>
    </location>
</feature>
<evidence type="ECO:0000256" key="19">
    <source>
        <dbReference type="SAM" id="Phobius"/>
    </source>
</evidence>
<dbReference type="EC" id="7.2.2.10" evidence="3"/>
<keyword evidence="9" id="KW-0479">Metal-binding</keyword>
<keyword evidence="10" id="KW-0547">Nucleotide-binding</keyword>
<feature type="transmembrane region" description="Helical" evidence="19">
    <location>
        <begin position="270"/>
        <end position="296"/>
    </location>
</feature>
<dbReference type="InterPro" id="IPR023214">
    <property type="entry name" value="HAD_sf"/>
</dbReference>
<dbReference type="InterPro" id="IPR036412">
    <property type="entry name" value="HAD-like_sf"/>
</dbReference>
<comment type="caution">
    <text evidence="21">The sequence shown here is derived from an EMBL/GenBank/DDBJ whole genome shotgun (WGS) entry which is preliminary data.</text>
</comment>
<dbReference type="InterPro" id="IPR023298">
    <property type="entry name" value="ATPase_P-typ_TM_dom_sf"/>
</dbReference>
<dbReference type="SFLD" id="SFLDS00003">
    <property type="entry name" value="Haloacid_Dehalogenase"/>
    <property type="match status" value="1"/>
</dbReference>
<keyword evidence="13" id="KW-0460">Magnesium</keyword>
<evidence type="ECO:0000256" key="6">
    <source>
        <dbReference type="ARBA" id="ARBA00022553"/>
    </source>
</evidence>
<feature type="transmembrane region" description="Helical" evidence="19">
    <location>
        <begin position="836"/>
        <end position="860"/>
    </location>
</feature>
<keyword evidence="22" id="KW-1185">Reference proteome</keyword>
<evidence type="ECO:0000256" key="7">
    <source>
        <dbReference type="ARBA" id="ARBA00022568"/>
    </source>
</evidence>
<dbReference type="GO" id="GO:0005388">
    <property type="term" value="F:P-type calcium transporter activity"/>
    <property type="evidence" value="ECO:0007669"/>
    <property type="project" value="UniProtKB-EC"/>
</dbReference>
<keyword evidence="4" id="KW-0813">Transport</keyword>
<dbReference type="GO" id="GO:0046872">
    <property type="term" value="F:metal ion binding"/>
    <property type="evidence" value="ECO:0007669"/>
    <property type="project" value="UniProtKB-KW"/>
</dbReference>
<feature type="transmembrane region" description="Helical" evidence="19">
    <location>
        <begin position="766"/>
        <end position="787"/>
    </location>
</feature>
<evidence type="ECO:0000256" key="8">
    <source>
        <dbReference type="ARBA" id="ARBA00022692"/>
    </source>
</evidence>
<keyword evidence="15 19" id="KW-1133">Transmembrane helix</keyword>
<dbReference type="PROSITE" id="PS00154">
    <property type="entry name" value="ATPASE_E1_E2"/>
    <property type="match status" value="1"/>
</dbReference>
<dbReference type="InterPro" id="IPR004014">
    <property type="entry name" value="ATPase_P-typ_cation-transptr_N"/>
</dbReference>
<dbReference type="InterPro" id="IPR006413">
    <property type="entry name" value="P-type_ATPase_IIA_PMR1"/>
</dbReference>
<dbReference type="InterPro" id="IPR050510">
    <property type="entry name" value="Cation_transp_ATPase_P-type"/>
</dbReference>
<dbReference type="NCBIfam" id="TIGR01522">
    <property type="entry name" value="ATPase-IIA2_Ca"/>
    <property type="match status" value="1"/>
</dbReference>
<dbReference type="GO" id="GO:1990573">
    <property type="term" value="P:potassium ion import across plasma membrane"/>
    <property type="evidence" value="ECO:0007669"/>
    <property type="project" value="TreeGrafter"/>
</dbReference>
<evidence type="ECO:0000256" key="17">
    <source>
        <dbReference type="ARBA" id="ARBA00023136"/>
    </source>
</evidence>
<keyword evidence="14" id="KW-1278">Translocase</keyword>
<dbReference type="PANTHER" id="PTHR43294">
    <property type="entry name" value="SODIUM/POTASSIUM-TRANSPORTING ATPASE SUBUNIT ALPHA"/>
    <property type="match status" value="1"/>
</dbReference>
<dbReference type="Gene3D" id="3.40.1110.10">
    <property type="entry name" value="Calcium-transporting ATPase, cytoplasmic domain N"/>
    <property type="match status" value="1"/>
</dbReference>
<dbReference type="FunFam" id="3.40.50.1000:FF:000028">
    <property type="entry name" value="Calcium-transporting P-type ATPase, putative"/>
    <property type="match status" value="1"/>
</dbReference>
<dbReference type="InterPro" id="IPR008250">
    <property type="entry name" value="ATPase_P-typ_transduc_dom_A_sf"/>
</dbReference>
<keyword evidence="12" id="KW-0067">ATP-binding</keyword>
<dbReference type="Pfam" id="PF00122">
    <property type="entry name" value="E1-E2_ATPase"/>
    <property type="match status" value="1"/>
</dbReference>
<dbReference type="EMBL" id="LTDM01000066">
    <property type="protein sequence ID" value="OLS01471.1"/>
    <property type="molecule type" value="Genomic_DNA"/>
</dbReference>
<dbReference type="InterPro" id="IPR018303">
    <property type="entry name" value="ATPase_P-typ_P_site"/>
</dbReference>
<comment type="similarity">
    <text evidence="2">Belongs to the cation transport ATPase (P-type) (TC 3.A.3) family. Type IIA subfamily.</text>
</comment>
<dbReference type="NCBIfam" id="TIGR01116">
    <property type="entry name" value="ATPase-IIA1_Ca"/>
    <property type="match status" value="1"/>
</dbReference>
<dbReference type="GO" id="GO:0036376">
    <property type="term" value="P:sodium ion export across plasma membrane"/>
    <property type="evidence" value="ECO:0007669"/>
    <property type="project" value="TreeGrafter"/>
</dbReference>
<evidence type="ECO:0000313" key="21">
    <source>
        <dbReference type="EMBL" id="OLS01471.1"/>
    </source>
</evidence>
<feature type="domain" description="Cation-transporting P-type ATPase N-terminal" evidence="20">
    <location>
        <begin position="2"/>
        <end position="76"/>
    </location>
</feature>
<keyword evidence="5" id="KW-1003">Cell membrane</keyword>
<gene>
    <name evidence="21" type="ORF">TICRE_25100</name>
</gene>
<dbReference type="Gene3D" id="1.20.1110.10">
    <property type="entry name" value="Calcium-transporting ATPase, transmembrane domain"/>
    <property type="match status" value="1"/>
</dbReference>
<evidence type="ECO:0000256" key="18">
    <source>
        <dbReference type="ARBA" id="ARBA00048694"/>
    </source>
</evidence>
<keyword evidence="7" id="KW-0109">Calcium transport</keyword>
<dbReference type="Proteomes" id="UP000186112">
    <property type="component" value="Unassembled WGS sequence"/>
</dbReference>
<dbReference type="SUPFAM" id="SSF56784">
    <property type="entry name" value="HAD-like"/>
    <property type="match status" value="1"/>
</dbReference>
<feature type="transmembrane region" description="Helical" evidence="19">
    <location>
        <begin position="693"/>
        <end position="714"/>
    </location>
</feature>
<dbReference type="InterPro" id="IPR044492">
    <property type="entry name" value="P_typ_ATPase_HD_dom"/>
</dbReference>
<dbReference type="SFLD" id="SFLDF00027">
    <property type="entry name" value="p-type_atpase"/>
    <property type="match status" value="1"/>
</dbReference>
<dbReference type="GO" id="GO:0005524">
    <property type="term" value="F:ATP binding"/>
    <property type="evidence" value="ECO:0007669"/>
    <property type="project" value="UniProtKB-KW"/>
</dbReference>
<evidence type="ECO:0000259" key="20">
    <source>
        <dbReference type="SMART" id="SM00831"/>
    </source>
</evidence>
<dbReference type="FunFam" id="2.70.150.10:FF:000016">
    <property type="entry name" value="Calcium-transporting P-type ATPase putative"/>
    <property type="match status" value="1"/>
</dbReference>
<dbReference type="Gene3D" id="2.70.150.10">
    <property type="entry name" value="Calcium-transporting ATPase, cytoplasmic transduction domain A"/>
    <property type="match status" value="1"/>
</dbReference>
<dbReference type="PRINTS" id="PR00119">
    <property type="entry name" value="CATATPASE"/>
</dbReference>
<evidence type="ECO:0000256" key="2">
    <source>
        <dbReference type="ARBA" id="ARBA00005675"/>
    </source>
</evidence>
<dbReference type="GO" id="GO:0005886">
    <property type="term" value="C:plasma membrane"/>
    <property type="evidence" value="ECO:0007669"/>
    <property type="project" value="UniProtKB-SubCell"/>
</dbReference>
<keyword evidence="6" id="KW-0597">Phosphoprotein</keyword>
<reference evidence="21 22" key="1">
    <citation type="submission" date="2016-02" db="EMBL/GenBank/DDBJ databases">
        <title>Genome sequence of Tissierella creatinophila DSM 6911.</title>
        <authorList>
            <person name="Poehlein A."/>
            <person name="Daniel R."/>
        </authorList>
    </citation>
    <scope>NUCLEOTIDE SEQUENCE [LARGE SCALE GENOMIC DNA]</scope>
    <source>
        <strain evidence="21 22">DSM 6911</strain>
    </source>
</reference>
<dbReference type="SFLD" id="SFLDG00002">
    <property type="entry name" value="C1.7:_P-type_atpase_like"/>
    <property type="match status" value="1"/>
</dbReference>
<dbReference type="SMART" id="SM00831">
    <property type="entry name" value="Cation_ATPase_N"/>
    <property type="match status" value="1"/>
</dbReference>
<keyword evidence="11" id="KW-0106">Calcium</keyword>
<dbReference type="GO" id="GO:1902600">
    <property type="term" value="P:proton transmembrane transport"/>
    <property type="evidence" value="ECO:0007669"/>
    <property type="project" value="TreeGrafter"/>
</dbReference>
<evidence type="ECO:0000256" key="13">
    <source>
        <dbReference type="ARBA" id="ARBA00022842"/>
    </source>
</evidence>
<dbReference type="CDD" id="cd02089">
    <property type="entry name" value="P-type_ATPase_Ca_prok"/>
    <property type="match status" value="1"/>
</dbReference>
<dbReference type="InterPro" id="IPR059000">
    <property type="entry name" value="ATPase_P-type_domA"/>
</dbReference>
<dbReference type="InterPro" id="IPR001757">
    <property type="entry name" value="P_typ_ATPase"/>
</dbReference>
<feature type="transmembrane region" description="Helical" evidence="19">
    <location>
        <begin position="244"/>
        <end position="264"/>
    </location>
</feature>
<sequence length="892" mass="97715">MKWYMKNKTEVIKELQTDVEKGLTQAEVDSRLEKYGPNSLKEEKKRSLLSRILAQFADFLVLILIAAAIISVFVGESTDAIVIIAIVMLNAFLGVYQEGKAEKSLDALKKMSSPTAKVIRDGKTSTVDANTLVPGDIVLLDAGDIMPADLRFVESSNLKIEEASLTGESVPVDKNSSAEYNEEVSLGDRKNMGYMSTVVTYGRAKSIVVGTGPDTEIGKIATAIQVSDVETTPLQKQLNGLGKVLGITTIIICAIVFGVGLLQGEGVLEMLMISISLAVAAIPEGLPAIVTIVLALGMNRMVKRHAIVKKLLAVETLGSTTVICSDKTGTLTQNEMTVVKVYTDETIIDVTGTGYSPEGEFKLDEKSIDYKSIPDLKTLLSIATLSNDAEIEKGEESYKVVGDPTEGSLITLGTKAGIQKKDINKTFKRIEEIPFDSERKMMTTFHENFLPERVVSFTKGAPDIIIDKCSHISIKGRPVPFDSQLKKETMTINSQFSKDALRVLAFAYKEYPALPRDIDKKEIESDMTFVGLVGMIDPARPEAKAAIAKCKDAGIKTIMITGDYKETAFAIAKQLGLAEKESEAMMGAELDNLSDEQLQTKVKTTKVFARVSPDHKVRIVEALKRNGNITAMTGDGVNDAPALKKADIGVSMGITGTDVAKNTAELILTDDNFASIVSAVEEGRVIYDNIRKFVYFLLSCNIGEILIIFISILANLPVPLLPIQLLWLNLVTDSFPALALGMEKGDPDIMEKKPRDPKEPLLNKDLVTRIIVQSIAIAAATLSAYLIALNFYPDKIEESRTIAFTTLILAELLRSYSTRSQTHTIFEIGIFSNRTLVYGTLFSFGLTLAVIYIPFLQPIFDTFPMGWQDWKIVLTFAFVPLIVGELFKFVKR</sequence>
<dbReference type="InterPro" id="IPR006068">
    <property type="entry name" value="ATPase_P-typ_cation-transptr_C"/>
</dbReference>
<dbReference type="GO" id="GO:0005391">
    <property type="term" value="F:P-type sodium:potassium-exchanging transporter activity"/>
    <property type="evidence" value="ECO:0007669"/>
    <property type="project" value="TreeGrafter"/>
</dbReference>
<dbReference type="InterPro" id="IPR023299">
    <property type="entry name" value="ATPase_P-typ_cyto_dom_N"/>
</dbReference>
<dbReference type="Pfam" id="PF00690">
    <property type="entry name" value="Cation_ATPase_N"/>
    <property type="match status" value="1"/>
</dbReference>
<dbReference type="GO" id="GO:0030007">
    <property type="term" value="P:intracellular potassium ion homeostasis"/>
    <property type="evidence" value="ECO:0007669"/>
    <property type="project" value="TreeGrafter"/>
</dbReference>
<dbReference type="FunFam" id="1.20.1110.10:FF:000065">
    <property type="entry name" value="Sarcoplasmic/endoplasmic reticulum calcium ATPase 1"/>
    <property type="match status" value="1"/>
</dbReference>
<organism evidence="21 22">
    <name type="scientific">Tissierella creatinophila DSM 6911</name>
    <dbReference type="NCBI Taxonomy" id="1123403"/>
    <lineage>
        <taxon>Bacteria</taxon>
        <taxon>Bacillati</taxon>
        <taxon>Bacillota</taxon>
        <taxon>Tissierellia</taxon>
        <taxon>Tissierellales</taxon>
        <taxon>Tissierellaceae</taxon>
        <taxon>Tissierella</taxon>
    </lineage>
</organism>
<keyword evidence="17 19" id="KW-0472">Membrane</keyword>
<dbReference type="FunFam" id="3.40.1110.10:FF:000053">
    <property type="entry name" value="Cation-transporting ATPase, E1-E2 family"/>
    <property type="match status" value="1"/>
</dbReference>
<dbReference type="SUPFAM" id="SSF81660">
    <property type="entry name" value="Metal cation-transporting ATPase, ATP-binding domain N"/>
    <property type="match status" value="1"/>
</dbReference>
<evidence type="ECO:0000256" key="9">
    <source>
        <dbReference type="ARBA" id="ARBA00022723"/>
    </source>
</evidence>
<evidence type="ECO:0000256" key="1">
    <source>
        <dbReference type="ARBA" id="ARBA00004651"/>
    </source>
</evidence>
<keyword evidence="8 19" id="KW-0812">Transmembrane</keyword>
<name>A0A1U7M2E9_TISCR</name>
<dbReference type="OrthoDB" id="9760364at2"/>